<dbReference type="PANTHER" id="PTHR13420:SF7">
    <property type="entry name" value="UPF0235 PROTEIN C15ORF40"/>
    <property type="match status" value="1"/>
</dbReference>
<gene>
    <name evidence="3" type="ORF">AMJ87_06730</name>
</gene>
<proteinExistence type="inferred from homology"/>
<name>A0A0S8GFC5_UNCW3</name>
<dbReference type="InterPro" id="IPR003746">
    <property type="entry name" value="DUF167"/>
</dbReference>
<dbReference type="Pfam" id="PF02594">
    <property type="entry name" value="DUF167"/>
    <property type="match status" value="1"/>
</dbReference>
<organism evidence="3 4">
    <name type="scientific">candidate division WOR_3 bacterium SM23_60</name>
    <dbReference type="NCBI Taxonomy" id="1703780"/>
    <lineage>
        <taxon>Bacteria</taxon>
        <taxon>Bacteria division WOR-3</taxon>
    </lineage>
</organism>
<comment type="similarity">
    <text evidence="1 2">Belongs to the UPF0235 family.</text>
</comment>
<evidence type="ECO:0000313" key="4">
    <source>
        <dbReference type="Proteomes" id="UP000051096"/>
    </source>
</evidence>
<evidence type="ECO:0000313" key="3">
    <source>
        <dbReference type="EMBL" id="KPK71750.1"/>
    </source>
</evidence>
<accession>A0A0S8GFC5</accession>
<dbReference type="SUPFAM" id="SSF69786">
    <property type="entry name" value="YggU-like"/>
    <property type="match status" value="1"/>
</dbReference>
<dbReference type="EMBL" id="LJUO01000055">
    <property type="protein sequence ID" value="KPK71750.1"/>
    <property type="molecule type" value="Genomic_DNA"/>
</dbReference>
<dbReference type="InterPro" id="IPR036591">
    <property type="entry name" value="YggU-like_sf"/>
</dbReference>
<dbReference type="Gene3D" id="3.30.1200.10">
    <property type="entry name" value="YggU-like"/>
    <property type="match status" value="1"/>
</dbReference>
<reference evidence="3 4" key="1">
    <citation type="journal article" date="2015" name="Microbiome">
        <title>Genomic resolution of linkages in carbon, nitrogen, and sulfur cycling among widespread estuary sediment bacteria.</title>
        <authorList>
            <person name="Baker B.J."/>
            <person name="Lazar C.S."/>
            <person name="Teske A.P."/>
            <person name="Dick G.J."/>
        </authorList>
    </citation>
    <scope>NUCLEOTIDE SEQUENCE [LARGE SCALE GENOMIC DNA]</scope>
    <source>
        <strain evidence="3">SM23_60</strain>
    </source>
</reference>
<dbReference type="NCBIfam" id="TIGR00251">
    <property type="entry name" value="DUF167 family protein"/>
    <property type="match status" value="1"/>
</dbReference>
<dbReference type="GO" id="GO:0005737">
    <property type="term" value="C:cytoplasm"/>
    <property type="evidence" value="ECO:0007669"/>
    <property type="project" value="TreeGrafter"/>
</dbReference>
<sequence>MLIKVTVVARAKKAAIIVLGNNHLKVKIPTAPIKGKANEQLIEMLADYYGVRKSAITITRGEHSREKVVEILC</sequence>
<dbReference type="AlphaFoldDB" id="A0A0S8GFC5"/>
<dbReference type="SMART" id="SM01152">
    <property type="entry name" value="DUF167"/>
    <property type="match status" value="1"/>
</dbReference>
<dbReference type="PANTHER" id="PTHR13420">
    <property type="entry name" value="UPF0235 PROTEIN C15ORF40"/>
    <property type="match status" value="1"/>
</dbReference>
<dbReference type="HAMAP" id="MF_00634">
    <property type="entry name" value="UPF0235"/>
    <property type="match status" value="1"/>
</dbReference>
<dbReference type="Proteomes" id="UP000051096">
    <property type="component" value="Unassembled WGS sequence"/>
</dbReference>
<protein>
    <recommendedName>
        <fullName evidence="2">UPF0235 protein AMJ87_06730</fullName>
    </recommendedName>
</protein>
<evidence type="ECO:0000256" key="1">
    <source>
        <dbReference type="ARBA" id="ARBA00010364"/>
    </source>
</evidence>
<evidence type="ECO:0000256" key="2">
    <source>
        <dbReference type="HAMAP-Rule" id="MF_00634"/>
    </source>
</evidence>
<comment type="caution">
    <text evidence="3">The sequence shown here is derived from an EMBL/GenBank/DDBJ whole genome shotgun (WGS) entry which is preliminary data.</text>
</comment>